<evidence type="ECO:0000259" key="3">
    <source>
        <dbReference type="Pfam" id="PF07968"/>
    </source>
</evidence>
<dbReference type="InterPro" id="IPR036435">
    <property type="entry name" value="Leukocidin/porin_MspA_sf"/>
</dbReference>
<evidence type="ECO:0000313" key="4">
    <source>
        <dbReference type="EMBL" id="EOO57811.1"/>
    </source>
</evidence>
<sequence length="358" mass="39716">MRIITRLFLGTTLSFSMLLSGGDVTFAQEQKNVVDIGRDTKVHTNFSAMLSGGNVTFAQEQKNVVDIGRDTKVYTSFSTIYNEGAKVKTSIQVSFIEDPNSDKRIAIINTAGSNIAADKKIIDKSFSIGKPGETIAGLEWPSSYHIEMELKDEQAQFYKVVPANTVDTKSVMSTVGYAIGGGIKMSEKPDANISGAVNWLTSVKYDQSDYKTFLTYDSDKKVNWNISFVSAMNQGYGPYDRDSNNLTYGNQLFMKSRNGSVWAKNNFIANEEMPGLASYGFSPGVIAVVITDKDVTKPSKLNIRYGRTKDLYSLKWGDIAWVGGLEKNINSTWGGTYYEIDWSNHQIIEKLDLVSLEN</sequence>
<name>A0A9W5PXN9_BACCE</name>
<dbReference type="InterPro" id="IPR003963">
    <property type="entry name" value="Bi-component_toxin_staph"/>
</dbReference>
<organism evidence="4 5">
    <name type="scientific">Bacillus cereus VD196</name>
    <dbReference type="NCBI Taxonomy" id="1053243"/>
    <lineage>
        <taxon>Bacteria</taxon>
        <taxon>Bacillati</taxon>
        <taxon>Bacillota</taxon>
        <taxon>Bacilli</taxon>
        <taxon>Bacillales</taxon>
        <taxon>Bacillaceae</taxon>
        <taxon>Bacillus</taxon>
        <taxon>Bacillus cereus group</taxon>
    </lineage>
</organism>
<evidence type="ECO:0000256" key="1">
    <source>
        <dbReference type="ARBA" id="ARBA00009831"/>
    </source>
</evidence>
<dbReference type="Pfam" id="PF07968">
    <property type="entry name" value="Leukocidin"/>
    <property type="match status" value="1"/>
</dbReference>
<keyword evidence="2" id="KW-0732">Signal</keyword>
<evidence type="ECO:0000313" key="5">
    <source>
        <dbReference type="Proteomes" id="UP000014023"/>
    </source>
</evidence>
<evidence type="ECO:0000256" key="2">
    <source>
        <dbReference type="ARBA" id="ARBA00022729"/>
    </source>
</evidence>
<feature type="domain" description="Leukocidin/Hemolysin toxin" evidence="3">
    <location>
        <begin position="90"/>
        <end position="344"/>
    </location>
</feature>
<dbReference type="EMBL" id="AHFL01000089">
    <property type="protein sequence ID" value="EOO57811.1"/>
    <property type="molecule type" value="Genomic_DNA"/>
</dbReference>
<reference evidence="4 5" key="1">
    <citation type="submission" date="2012-12" db="EMBL/GenBank/DDBJ databases">
        <title>The Genome Sequence of Bacillus cereus VD196.</title>
        <authorList>
            <consortium name="The Broad Institute Genome Sequencing Platform"/>
            <consortium name="The Broad Institute Genome Sequencing Center for Infectious Disease"/>
            <person name="Feldgarden M."/>
            <person name="Van der Auwera G.A."/>
            <person name="Mahillon J."/>
            <person name="Duprez V."/>
            <person name="Timmery S."/>
            <person name="Mattelet C."/>
            <person name="Dierick K."/>
            <person name="Sun M."/>
            <person name="Yu Z."/>
            <person name="Zhu L."/>
            <person name="Hu X."/>
            <person name="Shank E.B."/>
            <person name="Swiecicka I."/>
            <person name="Hansen B.M."/>
            <person name="Andrup L."/>
            <person name="Walker B."/>
            <person name="Young S.K."/>
            <person name="Zeng Q."/>
            <person name="Gargeya S."/>
            <person name="Fitzgerald M."/>
            <person name="Haas B."/>
            <person name="Abouelleil A."/>
            <person name="Alvarado L."/>
            <person name="Arachchi H.M."/>
            <person name="Berlin A.M."/>
            <person name="Chapman S.B."/>
            <person name="Dewar J."/>
            <person name="Goldberg J."/>
            <person name="Griggs A."/>
            <person name="Gujja S."/>
            <person name="Hansen M."/>
            <person name="Howarth C."/>
            <person name="Imamovic A."/>
            <person name="Larimer J."/>
            <person name="McCowan C."/>
            <person name="Murphy C."/>
            <person name="Neiman D."/>
            <person name="Pearson M."/>
            <person name="Priest M."/>
            <person name="Roberts A."/>
            <person name="Saif S."/>
            <person name="Shea T."/>
            <person name="Sisk P."/>
            <person name="Sykes S."/>
            <person name="Wortman J."/>
            <person name="Nusbaum C."/>
            <person name="Birren B."/>
        </authorList>
    </citation>
    <scope>NUCLEOTIDE SEQUENCE [LARGE SCALE GENOMIC DNA]</scope>
    <source>
        <strain evidence="4 5">VD196</strain>
    </source>
</reference>
<dbReference type="InterPro" id="IPR016183">
    <property type="entry name" value="Leukocidin/Hemolysin_toxin"/>
</dbReference>
<accession>A0A9W5PXN9</accession>
<dbReference type="GO" id="GO:0005576">
    <property type="term" value="C:extracellular region"/>
    <property type="evidence" value="ECO:0007669"/>
    <property type="project" value="InterPro"/>
</dbReference>
<proteinExistence type="inferred from homology"/>
<dbReference type="GO" id="GO:0051715">
    <property type="term" value="P:cytolysis in another organism"/>
    <property type="evidence" value="ECO:0007669"/>
    <property type="project" value="InterPro"/>
</dbReference>
<dbReference type="PRINTS" id="PR01468">
    <property type="entry name" value="BICOMPNTOXIN"/>
</dbReference>
<dbReference type="Gene3D" id="2.70.240.10">
    <property type="entry name" value="Leukocidin/porin MspA"/>
    <property type="match status" value="1"/>
</dbReference>
<dbReference type="SUPFAM" id="SSF56959">
    <property type="entry name" value="Leukocidin-like"/>
    <property type="match status" value="1"/>
</dbReference>
<protein>
    <submittedName>
        <fullName evidence="4">Beta-channel forming cytolysin</fullName>
    </submittedName>
</protein>
<comment type="similarity">
    <text evidence="1">Belongs to the aerolysin family.</text>
</comment>
<dbReference type="NCBIfam" id="TIGR01002">
    <property type="entry name" value="hlyII"/>
    <property type="match status" value="1"/>
</dbReference>
<dbReference type="RefSeq" id="WP_016126248.1">
    <property type="nucleotide sequence ID" value="NZ_KB976272.1"/>
</dbReference>
<gene>
    <name evidence="4" type="ORF">IKE_06299</name>
</gene>
<dbReference type="Proteomes" id="UP000014023">
    <property type="component" value="Unassembled WGS sequence"/>
</dbReference>
<comment type="caution">
    <text evidence="4">The sequence shown here is derived from an EMBL/GenBank/DDBJ whole genome shotgun (WGS) entry which is preliminary data.</text>
</comment>
<dbReference type="AlphaFoldDB" id="A0A9W5PXN9"/>